<dbReference type="OrthoDB" id="2803839at2759"/>
<sequence>PRFFWVHQRCGDGYFNGRHLGEQEFLRPGHQDGSSKKLRGEAQHELEAFAIGCMRAQSIELYAKLEAVNGKVAAIVHSTPAYQVSESRLRAVYAEDASDGFWNSVEECLGKIRRKADAPDKLVRAFKHILNENRKAHGPALRCDIPDEYRADDFQRRVDAVDDPRSTPAAPATQTPLRGSAVASTTAGTTDTSPASSDADVPKASVGAPAPAAGRGSGNA</sequence>
<feature type="compositionally biased region" description="Low complexity" evidence="1">
    <location>
        <begin position="179"/>
        <end position="214"/>
    </location>
</feature>
<evidence type="ECO:0000313" key="2">
    <source>
        <dbReference type="EMBL" id="OJT05155.1"/>
    </source>
</evidence>
<evidence type="ECO:0000313" key="3">
    <source>
        <dbReference type="Proteomes" id="UP000184267"/>
    </source>
</evidence>
<gene>
    <name evidence="2" type="ORF">TRAPUB_4054</name>
</gene>
<dbReference type="EMBL" id="MNAD01001483">
    <property type="protein sequence ID" value="OJT05155.1"/>
    <property type="molecule type" value="Genomic_DNA"/>
</dbReference>
<evidence type="ECO:0000256" key="1">
    <source>
        <dbReference type="SAM" id="MobiDB-lite"/>
    </source>
</evidence>
<organism evidence="2 3">
    <name type="scientific">Trametes pubescens</name>
    <name type="common">White-rot fungus</name>
    <dbReference type="NCBI Taxonomy" id="154538"/>
    <lineage>
        <taxon>Eukaryota</taxon>
        <taxon>Fungi</taxon>
        <taxon>Dikarya</taxon>
        <taxon>Basidiomycota</taxon>
        <taxon>Agaricomycotina</taxon>
        <taxon>Agaricomycetes</taxon>
        <taxon>Polyporales</taxon>
        <taxon>Polyporaceae</taxon>
        <taxon>Trametes</taxon>
    </lineage>
</organism>
<protein>
    <submittedName>
        <fullName evidence="2">Uncharacterized protein</fullName>
    </submittedName>
</protein>
<keyword evidence="3" id="KW-1185">Reference proteome</keyword>
<dbReference type="AlphaFoldDB" id="A0A1M2VC73"/>
<dbReference type="Proteomes" id="UP000184267">
    <property type="component" value="Unassembled WGS sequence"/>
</dbReference>
<name>A0A1M2VC73_TRAPU</name>
<accession>A0A1M2VC73</accession>
<proteinExistence type="predicted"/>
<feature type="non-terminal residue" evidence="2">
    <location>
        <position position="1"/>
    </location>
</feature>
<reference evidence="2 3" key="1">
    <citation type="submission" date="2016-10" db="EMBL/GenBank/DDBJ databases">
        <title>Genome sequence of the basidiomycete white-rot fungus Trametes pubescens.</title>
        <authorList>
            <person name="Makela M.R."/>
            <person name="Granchi Z."/>
            <person name="Peng M."/>
            <person name="De Vries R.P."/>
            <person name="Grigoriev I."/>
            <person name="Riley R."/>
            <person name="Hilden K."/>
        </authorList>
    </citation>
    <scope>NUCLEOTIDE SEQUENCE [LARGE SCALE GENOMIC DNA]</scope>
    <source>
        <strain evidence="2 3">FBCC735</strain>
    </source>
</reference>
<comment type="caution">
    <text evidence="2">The sequence shown here is derived from an EMBL/GenBank/DDBJ whole genome shotgun (WGS) entry which is preliminary data.</text>
</comment>
<feature type="region of interest" description="Disordered" evidence="1">
    <location>
        <begin position="158"/>
        <end position="220"/>
    </location>
</feature>